<reference evidence="2" key="1">
    <citation type="submission" date="2020-02" db="EMBL/GenBank/DDBJ databases">
        <authorList>
            <person name="Meier V. D."/>
        </authorList>
    </citation>
    <scope>NUCLEOTIDE SEQUENCE</scope>
    <source>
        <strain evidence="2">AVDCRST_MAG11</strain>
    </source>
</reference>
<organism evidence="2">
    <name type="scientific">uncultured Gemmatimonadaceae bacterium</name>
    <dbReference type="NCBI Taxonomy" id="246130"/>
    <lineage>
        <taxon>Bacteria</taxon>
        <taxon>Pseudomonadati</taxon>
        <taxon>Gemmatimonadota</taxon>
        <taxon>Gemmatimonadia</taxon>
        <taxon>Gemmatimonadales</taxon>
        <taxon>Gemmatimonadaceae</taxon>
        <taxon>environmental samples</taxon>
    </lineage>
</organism>
<feature type="non-terminal residue" evidence="2">
    <location>
        <position position="162"/>
    </location>
</feature>
<accession>A0A6J4L0K1</accession>
<feature type="compositionally biased region" description="Basic residues" evidence="1">
    <location>
        <begin position="42"/>
        <end position="52"/>
    </location>
</feature>
<evidence type="ECO:0000256" key="1">
    <source>
        <dbReference type="SAM" id="MobiDB-lite"/>
    </source>
</evidence>
<feature type="compositionally biased region" description="Basic and acidic residues" evidence="1">
    <location>
        <begin position="16"/>
        <end position="26"/>
    </location>
</feature>
<evidence type="ECO:0000313" key="2">
    <source>
        <dbReference type="EMBL" id="CAA9319966.1"/>
    </source>
</evidence>
<name>A0A6J4L0K1_9BACT</name>
<sequence length="162" mass="16948">DRSRSPHRPGRPLQRARADRRAERGARPPVHRGVRRQLQGVRPHRAAAHRVGPRLEAARARVVADAGRAGALPLDPGAGVRGERAAHRGQRADVAGRARRGAAPGRAAEGEARVVGVQAPLRAAAGRTVLPVVRAQSLPAGVRRALHVPGGAAAVRGRARGV</sequence>
<dbReference type="EMBL" id="CADCTU010000457">
    <property type="protein sequence ID" value="CAA9319966.1"/>
    <property type="molecule type" value="Genomic_DNA"/>
</dbReference>
<feature type="compositionally biased region" description="Basic residues" evidence="1">
    <location>
        <begin position="1"/>
        <end position="10"/>
    </location>
</feature>
<feature type="compositionally biased region" description="Basic and acidic residues" evidence="1">
    <location>
        <begin position="81"/>
        <end position="96"/>
    </location>
</feature>
<proteinExistence type="predicted"/>
<feature type="non-terminal residue" evidence="2">
    <location>
        <position position="1"/>
    </location>
</feature>
<gene>
    <name evidence="2" type="ORF">AVDCRST_MAG11-1954</name>
</gene>
<feature type="region of interest" description="Disordered" evidence="1">
    <location>
        <begin position="1"/>
        <end position="53"/>
    </location>
</feature>
<feature type="region of interest" description="Disordered" evidence="1">
    <location>
        <begin position="70"/>
        <end position="105"/>
    </location>
</feature>
<protein>
    <submittedName>
        <fullName evidence="2">Uncharacterized protein</fullName>
    </submittedName>
</protein>
<dbReference type="AlphaFoldDB" id="A0A6J4L0K1"/>